<dbReference type="RefSeq" id="XP_047756783.1">
    <property type="nucleotide sequence ID" value="XM_047899326.1"/>
</dbReference>
<accession>A0A9Q8L7V6</accession>
<evidence type="ECO:0000313" key="4">
    <source>
        <dbReference type="Proteomes" id="UP000756132"/>
    </source>
</evidence>
<dbReference type="KEGG" id="ffu:CLAFUR5_00178"/>
<evidence type="ECO:0000256" key="2">
    <source>
        <dbReference type="ARBA" id="ARBA00023002"/>
    </source>
</evidence>
<organism evidence="3 4">
    <name type="scientific">Passalora fulva</name>
    <name type="common">Tomato leaf mold</name>
    <name type="synonym">Cladosporium fulvum</name>
    <dbReference type="NCBI Taxonomy" id="5499"/>
    <lineage>
        <taxon>Eukaryota</taxon>
        <taxon>Fungi</taxon>
        <taxon>Dikarya</taxon>
        <taxon>Ascomycota</taxon>
        <taxon>Pezizomycotina</taxon>
        <taxon>Dothideomycetes</taxon>
        <taxon>Dothideomycetidae</taxon>
        <taxon>Mycosphaerellales</taxon>
        <taxon>Mycosphaerellaceae</taxon>
        <taxon>Fulvia</taxon>
    </lineage>
</organism>
<dbReference type="Proteomes" id="UP000756132">
    <property type="component" value="Chromosome 1"/>
</dbReference>
<dbReference type="PANTHER" id="PTHR47706:SF9">
    <property type="entry name" value="NMRA-LIKE DOMAIN-CONTAINING PROTEIN-RELATED"/>
    <property type="match status" value="1"/>
</dbReference>
<dbReference type="GO" id="GO:0016491">
    <property type="term" value="F:oxidoreductase activity"/>
    <property type="evidence" value="ECO:0007669"/>
    <property type="project" value="UniProtKB-KW"/>
</dbReference>
<dbReference type="PANTHER" id="PTHR47706">
    <property type="entry name" value="NMRA-LIKE FAMILY PROTEIN"/>
    <property type="match status" value="1"/>
</dbReference>
<sequence>MKFPLMGFDATNRKAIIYDEGTEPFTGTTLEGIGQAVIGVLKHPDETANRFVKVLSIKTSQNQLLNAFEKTGGWEISRSTTRELKASGMEKFPQRSSGWTLELAVAQLYESGEARCVVTPWWLESESKLLGVKEECEEGIVKMIIGT</sequence>
<evidence type="ECO:0000256" key="1">
    <source>
        <dbReference type="ARBA" id="ARBA00022857"/>
    </source>
</evidence>
<dbReference type="Gene3D" id="3.90.25.10">
    <property type="entry name" value="UDP-galactose 4-epimerase, domain 1"/>
    <property type="match status" value="1"/>
</dbReference>
<keyword evidence="4" id="KW-1185">Reference proteome</keyword>
<dbReference type="GeneID" id="71980056"/>
<reference evidence="3" key="1">
    <citation type="submission" date="2021-12" db="EMBL/GenBank/DDBJ databases">
        <authorList>
            <person name="Zaccaron A."/>
            <person name="Stergiopoulos I."/>
        </authorList>
    </citation>
    <scope>NUCLEOTIDE SEQUENCE</scope>
    <source>
        <strain evidence="3">Race5_Kim</strain>
    </source>
</reference>
<keyword evidence="2" id="KW-0560">Oxidoreductase</keyword>
<evidence type="ECO:0000313" key="3">
    <source>
        <dbReference type="EMBL" id="UJO12417.1"/>
    </source>
</evidence>
<keyword evidence="1" id="KW-0521">NADP</keyword>
<dbReference type="OrthoDB" id="9984533at2759"/>
<proteinExistence type="predicted"/>
<name>A0A9Q8L7V6_PASFU</name>
<dbReference type="EMBL" id="CP090163">
    <property type="protein sequence ID" value="UJO12417.1"/>
    <property type="molecule type" value="Genomic_DNA"/>
</dbReference>
<reference evidence="3" key="2">
    <citation type="journal article" date="2022" name="Microb. Genom.">
        <title>A chromosome-scale genome assembly of the tomato pathogen Cladosporium fulvum reveals a compartmentalized genome architecture and the presence of a dispensable chromosome.</title>
        <authorList>
            <person name="Zaccaron A.Z."/>
            <person name="Chen L.H."/>
            <person name="Samaras A."/>
            <person name="Stergiopoulos I."/>
        </authorList>
    </citation>
    <scope>NUCLEOTIDE SEQUENCE</scope>
    <source>
        <strain evidence="3">Race5_Kim</strain>
    </source>
</reference>
<dbReference type="Gene3D" id="3.40.50.720">
    <property type="entry name" value="NAD(P)-binding Rossmann-like Domain"/>
    <property type="match status" value="1"/>
</dbReference>
<gene>
    <name evidence="3" type="ORF">CLAFUR5_00178</name>
</gene>
<dbReference type="AlphaFoldDB" id="A0A9Q8L7V6"/>
<dbReference type="InterPro" id="IPR051609">
    <property type="entry name" value="NmrA/Isoflavone_reductase-like"/>
</dbReference>
<protein>
    <submittedName>
        <fullName evidence="3">Uncharacterized protein</fullName>
    </submittedName>
</protein>